<dbReference type="Pfam" id="PF04082">
    <property type="entry name" value="Fungal_trans"/>
    <property type="match status" value="1"/>
</dbReference>
<evidence type="ECO:0000256" key="1">
    <source>
        <dbReference type="ARBA" id="ARBA00023242"/>
    </source>
</evidence>
<keyword evidence="1" id="KW-0539">Nucleus</keyword>
<dbReference type="PANTHER" id="PTHR47785">
    <property type="entry name" value="ZN(II)2CYS6 TRANSCRIPTION FACTOR (EUROFUNG)-RELATED-RELATED"/>
    <property type="match status" value="1"/>
</dbReference>
<feature type="compositionally biased region" description="Polar residues" evidence="2">
    <location>
        <begin position="409"/>
        <end position="420"/>
    </location>
</feature>
<feature type="domain" description="Xylanolytic transcriptional activator regulatory" evidence="3">
    <location>
        <begin position="153"/>
        <end position="355"/>
    </location>
</feature>
<feature type="region of interest" description="Disordered" evidence="2">
    <location>
        <begin position="382"/>
        <end position="422"/>
    </location>
</feature>
<dbReference type="GO" id="GO:0008270">
    <property type="term" value="F:zinc ion binding"/>
    <property type="evidence" value="ECO:0007669"/>
    <property type="project" value="InterPro"/>
</dbReference>
<proteinExistence type="predicted"/>
<comment type="caution">
    <text evidence="4">The sequence shown here is derived from an EMBL/GenBank/DDBJ whole genome shotgun (WGS) entry which is preliminary data.</text>
</comment>
<organism evidence="4 5">
    <name type="scientific">Aspergillus udagawae</name>
    <dbReference type="NCBI Taxonomy" id="91492"/>
    <lineage>
        <taxon>Eukaryota</taxon>
        <taxon>Fungi</taxon>
        <taxon>Dikarya</taxon>
        <taxon>Ascomycota</taxon>
        <taxon>Pezizomycotina</taxon>
        <taxon>Eurotiomycetes</taxon>
        <taxon>Eurotiomycetidae</taxon>
        <taxon>Eurotiales</taxon>
        <taxon>Aspergillaceae</taxon>
        <taxon>Aspergillus</taxon>
        <taxon>Aspergillus subgen. Fumigati</taxon>
    </lineage>
</organism>
<name>A0A8H3NIK7_9EURO</name>
<dbReference type="GO" id="GO:0006351">
    <property type="term" value="P:DNA-templated transcription"/>
    <property type="evidence" value="ECO:0007669"/>
    <property type="project" value="InterPro"/>
</dbReference>
<feature type="compositionally biased region" description="Low complexity" evidence="2">
    <location>
        <begin position="323"/>
        <end position="339"/>
    </location>
</feature>
<feature type="region of interest" description="Disordered" evidence="2">
    <location>
        <begin position="317"/>
        <end position="339"/>
    </location>
</feature>
<dbReference type="InterPro" id="IPR053181">
    <property type="entry name" value="EcdB-like_regulator"/>
</dbReference>
<evidence type="ECO:0000259" key="3">
    <source>
        <dbReference type="Pfam" id="PF04082"/>
    </source>
</evidence>
<dbReference type="GO" id="GO:0003677">
    <property type="term" value="F:DNA binding"/>
    <property type="evidence" value="ECO:0007669"/>
    <property type="project" value="InterPro"/>
</dbReference>
<evidence type="ECO:0000313" key="4">
    <source>
        <dbReference type="EMBL" id="GFF34491.1"/>
    </source>
</evidence>
<reference evidence="4 5" key="1">
    <citation type="submission" date="2020-01" db="EMBL/GenBank/DDBJ databases">
        <title>Draft genome sequence of Aspergillus udagawae IFM 46972.</title>
        <authorList>
            <person name="Takahashi H."/>
            <person name="Yaguchi T."/>
        </authorList>
    </citation>
    <scope>NUCLEOTIDE SEQUENCE [LARGE SCALE GENOMIC DNA]</scope>
    <source>
        <strain evidence="4 5">IFM 46972</strain>
    </source>
</reference>
<dbReference type="EMBL" id="BLKC01000023">
    <property type="protein sequence ID" value="GFF34491.1"/>
    <property type="molecule type" value="Genomic_DNA"/>
</dbReference>
<evidence type="ECO:0000256" key="2">
    <source>
        <dbReference type="SAM" id="MobiDB-lite"/>
    </source>
</evidence>
<dbReference type="Proteomes" id="UP000465221">
    <property type="component" value="Unassembled WGS sequence"/>
</dbReference>
<dbReference type="PANTHER" id="PTHR47785:SF3">
    <property type="entry name" value="ZN(2)-C6 FUNGAL-TYPE DOMAIN-CONTAINING PROTEIN"/>
    <property type="match status" value="1"/>
</dbReference>
<dbReference type="InterPro" id="IPR007219">
    <property type="entry name" value="XnlR_reg_dom"/>
</dbReference>
<protein>
    <recommendedName>
        <fullName evidence="3">Xylanolytic transcriptional activator regulatory domain-containing protein</fullName>
    </recommendedName>
</protein>
<sequence length="555" mass="61528">WLQPARIVASAGDDVTGSGPGAHPASIRGWFVCTGSPLTLNHHIQELMSIRERLESIVPLLEPRLQSSTLHNKAPPVGRPQNCPPLVIKSPHLMQILGLPKDLASVLYRLEIAAPQIAESPVKGAHAGSPDLYVLQVNNSKTTELTSHSILIRFQDQVHRWYPVLHHDFTRHFFESNAAGFPYSTKSCLSLLVASFASLDDYRPPSSHYKVALSMFPIVIQESSVTSVQCLVLFGIYCAFLLQPRQAYEYIQAASLKVQPLMKSPYFAEGSPESHLLTRLYWIINLIESEISMHLNLSSLGKTLRGQLTKTPLPTSVDTWNYSSDSSPPSISPLSGVPLSRYSPTESPQMFSRLSTELNLQLVLNSYASSVTDMRISYNDGSPHVEDTAAPSNPLGPLPALASTRKGPDSQNNPHPSQQMDDPICRAKSHMYDVFLYWPVIYHVIMDGSVDPELLPYGPLFFESVISFLCAARIALRICPPKAWFFCASIYVISVATVKALEVRSLRLLAPPWTWKYLEGSVDALHSPGELSPSVQYMRDSLKNRLEMAKLQKSG</sequence>
<evidence type="ECO:0000313" key="5">
    <source>
        <dbReference type="Proteomes" id="UP000465221"/>
    </source>
</evidence>
<dbReference type="AlphaFoldDB" id="A0A8H3NIK7"/>
<accession>A0A8H3NIK7</accession>
<dbReference type="CDD" id="cd12148">
    <property type="entry name" value="fungal_TF_MHR"/>
    <property type="match status" value="1"/>
</dbReference>
<feature type="non-terminal residue" evidence="4">
    <location>
        <position position="1"/>
    </location>
</feature>
<gene>
    <name evidence="4" type="ORF">IFM46972_04250</name>
</gene>